<name>A0A5C4VLB1_9ACTN</name>
<comment type="caution">
    <text evidence="5">The sequence shown here is derived from an EMBL/GenBank/DDBJ whole genome shotgun (WGS) entry which is preliminary data.</text>
</comment>
<feature type="region of interest" description="Disordered" evidence="2">
    <location>
        <begin position="276"/>
        <end position="318"/>
    </location>
</feature>
<dbReference type="Pfam" id="PF17802">
    <property type="entry name" value="SpaA"/>
    <property type="match status" value="1"/>
</dbReference>
<evidence type="ECO:0000313" key="6">
    <source>
        <dbReference type="Proteomes" id="UP000313231"/>
    </source>
</evidence>
<dbReference type="GO" id="GO:0005975">
    <property type="term" value="P:carbohydrate metabolic process"/>
    <property type="evidence" value="ECO:0007669"/>
    <property type="project" value="UniProtKB-ARBA"/>
</dbReference>
<feature type="region of interest" description="Disordered" evidence="2">
    <location>
        <begin position="520"/>
        <end position="555"/>
    </location>
</feature>
<dbReference type="Gene3D" id="2.40.260.10">
    <property type="entry name" value="Sortase"/>
    <property type="match status" value="1"/>
</dbReference>
<dbReference type="Gene3D" id="2.60.40.10">
    <property type="entry name" value="Immunoglobulins"/>
    <property type="match status" value="1"/>
</dbReference>
<proteinExistence type="predicted"/>
<dbReference type="CDD" id="cd05829">
    <property type="entry name" value="Sortase_F"/>
    <property type="match status" value="1"/>
</dbReference>
<dbReference type="RefSeq" id="WP_139624522.1">
    <property type="nucleotide sequence ID" value="NZ_VDMP01000027.1"/>
</dbReference>
<evidence type="ECO:0000256" key="1">
    <source>
        <dbReference type="ARBA" id="ARBA00022801"/>
    </source>
</evidence>
<feature type="region of interest" description="Disordered" evidence="2">
    <location>
        <begin position="59"/>
        <end position="82"/>
    </location>
</feature>
<reference evidence="5 6" key="1">
    <citation type="journal article" date="2016" name="Int. J. Syst. Evol. Microbiol.">
        <title>Nocardioides albidus sp. nov., an actinobacterium isolated from garden soil.</title>
        <authorList>
            <person name="Singh H."/>
            <person name="Du J."/>
            <person name="Trinh H."/>
            <person name="Won K."/>
            <person name="Yang J.E."/>
            <person name="Yin C."/>
            <person name="Kook M."/>
            <person name="Yi T.H."/>
        </authorList>
    </citation>
    <scope>NUCLEOTIDE SEQUENCE [LARGE SCALE GENOMIC DNA]</scope>
    <source>
        <strain evidence="5 6">CCTCC AB 2015297</strain>
    </source>
</reference>
<dbReference type="SUPFAM" id="SSF63817">
    <property type="entry name" value="Sortase"/>
    <property type="match status" value="1"/>
</dbReference>
<keyword evidence="1" id="KW-0378">Hydrolase</keyword>
<feature type="compositionally biased region" description="Basic and acidic residues" evidence="2">
    <location>
        <begin position="542"/>
        <end position="555"/>
    </location>
</feature>
<gene>
    <name evidence="5" type="ORF">FHP29_19465</name>
</gene>
<keyword evidence="6" id="KW-1185">Reference proteome</keyword>
<dbReference type="InterPro" id="IPR005754">
    <property type="entry name" value="Sortase"/>
</dbReference>
<dbReference type="GO" id="GO:0016787">
    <property type="term" value="F:hydrolase activity"/>
    <property type="evidence" value="ECO:0007669"/>
    <property type="project" value="UniProtKB-KW"/>
</dbReference>
<dbReference type="Pfam" id="PF04203">
    <property type="entry name" value="Sortase"/>
    <property type="match status" value="1"/>
</dbReference>
<sequence>MWRGLVIATAMACVSVAVPATSAPAAAPARVASVAALGVIGGFEIDGDTAVTTPGNFDWDNAGQHLPDGADDGTQYNNEKEFDHPSTWDNAIAIAPKKDDFTDAWVHQNTVGGDVFAYFAFRRAANEGTVNYDIEFNQLDNSTNLPARPVRSVNDLMIDVQQGGNGGFEITHAYLWTLKSSSSWGNNCTEVANPAYNPPAGWCEVAVPTGAFEGAISADKLFGEGALNLSALFPAGTCSNEYGTVNMRSRSSSSPSASLTDYVVADVNVPSTCGKLTINKRDPQGNPAPGATFSISPNPTPAPGPQTGSLSVTDGGAGDADNAANGVIVINPVEPGTYTVTETAPPTGMLLPPVADRTQQVIVGQAGSVTINFSDPHKWLPPTMTKTAAATYAASYDWTIDKTVDKGEWNVPEGTSATPNYTVTVTAGPEQTSNYVVKGDLSIDNPNPRSMTVTVTDVLSDNTACTVAGTDADAGTAGQQRTLAAGPTTLGYTCTYAAQPASLVGTNTATLTWSRATYPQTQSDVDDPANAPQGTASATKDYTFERTSRTDETVDVTDTRKGSLGTLSWDDVWAMANHQKVFSYPLTFAGTPGKCTTYDNTATVTEIDSDTDRDDGASVTVCVGRDLTVSKSVGVAYDRTYNWALDKSGPASVFVGDDGKTTVDYKIDVEALPTTDSQPTLAGEITVNNPNDWDVTADVTDVFTLNGEDVTCVVTDGDDAVIPKNDKLVLAYTCTLEAGSWPDNYQGTNTATATWDKAAFFSPSGTASGNNTVEDSETTETPANKVIDLTDAITKAGGDPTTVTLDPSQLNWVDVWNSNAEHTVTIDASVQLDTGLAAGACTTYANKASITGTDISDTVTTEVCRPEITKSVKAEYGRTYKWLIDKTVDKSSVEIGPDGTATFHYSVTVTPNGFTDGTSTWTGTISVENPSATKALTTTVTDVSGVAGWTCTISGDATITVDPGKTTDVAYSCTGDPTTHPDGTNTAKATFGDKSVSTVVDVTFAKVSDVNKTITVTDPNAPNPPYTDGVLGTADWSDGAKKFEYDWTAPDGTLGVCTPYDNTATIKETAQTDTVEVQVCREAPLKVTKDAAGTFDRLYKWKIAKAADETTVEIRDGQSYDFHYTVDVTKDGFVDSGWEAHGEITVHNPNTYDDGGIVADVTDQLSGVTGGVCTVTNGNDVDLAPGAKVVLGYACTFATQPAAYTGTNTATASWTDPDDEDATATGTAPLTLLVDQETNKSVDVVDDKTVPGASTPLGTTTWDSGPFKYTYTVNKTGVAGTCTTYPNIATIQQTDQTATDSVELCVVQTPSAAPEVAGGFDRTYPWSIAKEADQTQIQAGADGKATINYKVSATPGTPTDDGWRASGSVDVTNPNDFKDLSAEVSVTLSVGSPATCVAEGSPVTVPAGKTVTVPITCTLADSGYVDGTATVSIAWAQGSPVVAQTPVAFLVGTETNREVTVTDDKAGTVGAPATLGTATWNAEGTPTTFGYALTLPAVAGQCKTYTNTATIVETQQKAPEQVTVCMPGQVGGERLSLQAGVKAACVTPRYGEALVTAVNASTSTIPGTVRIRAGKKKGKKITRTVVLQPGETRNVHLTGLRIGSVVRVTSEGGGQLAKAKVKGGCKVAAVAPVTGQRTAWAGGRLVVPSSGVAAQMRATMTPRVPLNPTALGQAFFWRGDGEPGGSGSVLVALHSNRSGWAAGNRLPRLRKGATVQVELASGKVLTYRVTRAIAKAPLNLSEKKMSKLQSNLGPSQIVLTTCNRWALGPGGKYRYRSLAFAKLVG</sequence>
<dbReference type="EMBL" id="VDMP01000027">
    <property type="protein sequence ID" value="TNM36336.1"/>
    <property type="molecule type" value="Genomic_DNA"/>
</dbReference>
<evidence type="ECO:0000313" key="5">
    <source>
        <dbReference type="EMBL" id="TNM36336.1"/>
    </source>
</evidence>
<dbReference type="InterPro" id="IPR023365">
    <property type="entry name" value="Sortase_dom-sf"/>
</dbReference>
<organism evidence="5 6">
    <name type="scientific">Nocardioides albidus</name>
    <dbReference type="NCBI Taxonomy" id="1517589"/>
    <lineage>
        <taxon>Bacteria</taxon>
        <taxon>Bacillati</taxon>
        <taxon>Actinomycetota</taxon>
        <taxon>Actinomycetes</taxon>
        <taxon>Propionibacteriales</taxon>
        <taxon>Nocardioidaceae</taxon>
        <taxon>Nocardioides</taxon>
    </lineage>
</organism>
<dbReference type="InterPro" id="IPR041033">
    <property type="entry name" value="SpaA_PFL_dom_1"/>
</dbReference>
<evidence type="ECO:0000256" key="2">
    <source>
        <dbReference type="SAM" id="MobiDB-lite"/>
    </source>
</evidence>
<evidence type="ECO:0000256" key="3">
    <source>
        <dbReference type="SAM" id="SignalP"/>
    </source>
</evidence>
<dbReference type="InterPro" id="IPR042001">
    <property type="entry name" value="Sortase_F"/>
</dbReference>
<evidence type="ECO:0000259" key="4">
    <source>
        <dbReference type="Pfam" id="PF17802"/>
    </source>
</evidence>
<protein>
    <submittedName>
        <fullName evidence="5">Sortase</fullName>
    </submittedName>
</protein>
<feature type="domain" description="SpaA-like prealbumin fold" evidence="4">
    <location>
        <begin position="274"/>
        <end position="374"/>
    </location>
</feature>
<keyword evidence="3" id="KW-0732">Signal</keyword>
<feature type="signal peptide" evidence="3">
    <location>
        <begin position="1"/>
        <end position="19"/>
    </location>
</feature>
<dbReference type="InterPro" id="IPR013783">
    <property type="entry name" value="Ig-like_fold"/>
</dbReference>
<feature type="chain" id="PRO_5038940074" evidence="3">
    <location>
        <begin position="20"/>
        <end position="1785"/>
    </location>
</feature>
<accession>A0A5C4VLB1</accession>
<dbReference type="Proteomes" id="UP000313231">
    <property type="component" value="Unassembled WGS sequence"/>
</dbReference>